<dbReference type="GO" id="GO:0005524">
    <property type="term" value="F:ATP binding"/>
    <property type="evidence" value="ECO:0007669"/>
    <property type="project" value="UniProtKB-UniRule"/>
</dbReference>
<keyword evidence="10" id="KW-0645">Protease</keyword>
<dbReference type="EMBL" id="RBXP01000014">
    <property type="protein sequence ID" value="RKT58628.1"/>
    <property type="molecule type" value="Genomic_DNA"/>
</dbReference>
<protein>
    <recommendedName>
        <fullName evidence="7">ATP-dependent protease ATPase subunit HslU</fullName>
    </recommendedName>
    <alternativeName>
        <fullName evidence="7">Unfoldase HslU</fullName>
    </alternativeName>
</protein>
<dbReference type="GO" id="GO:0016887">
    <property type="term" value="F:ATP hydrolysis activity"/>
    <property type="evidence" value="ECO:0007669"/>
    <property type="project" value="InterPro"/>
</dbReference>
<feature type="domain" description="AAA+ ATPase" evidence="8">
    <location>
        <begin position="51"/>
        <end position="337"/>
    </location>
</feature>
<dbReference type="GO" id="GO:0043335">
    <property type="term" value="P:protein unfolding"/>
    <property type="evidence" value="ECO:0007669"/>
    <property type="project" value="UniProtKB-UniRule"/>
</dbReference>
<dbReference type="NCBIfam" id="TIGR00390">
    <property type="entry name" value="hslU"/>
    <property type="match status" value="1"/>
</dbReference>
<dbReference type="InterPro" id="IPR004491">
    <property type="entry name" value="HslU"/>
</dbReference>
<dbReference type="SMART" id="SM01086">
    <property type="entry name" value="ClpB_D2-small"/>
    <property type="match status" value="1"/>
</dbReference>
<keyword evidence="6 7" id="KW-0143">Chaperone</keyword>
<keyword evidence="4 7" id="KW-0547">Nucleotide-binding</keyword>
<comment type="subcellular location">
    <subcellularLocation>
        <location evidence="1 7">Cytoplasm</location>
    </subcellularLocation>
</comment>
<dbReference type="Gene3D" id="3.40.50.300">
    <property type="entry name" value="P-loop containing nucleotide triphosphate hydrolases"/>
    <property type="match status" value="1"/>
</dbReference>
<reference evidence="10 11" key="1">
    <citation type="submission" date="2018-10" db="EMBL/GenBank/DDBJ databases">
        <title>Genomic Encyclopedia of Type Strains, Phase IV (KMG-IV): sequencing the most valuable type-strain genomes for metagenomic binning, comparative biology and taxonomic classification.</title>
        <authorList>
            <person name="Goeker M."/>
        </authorList>
    </citation>
    <scope>NUCLEOTIDE SEQUENCE [LARGE SCALE GENOMIC DNA]</scope>
    <source>
        <strain evidence="10 11">DSM 23841</strain>
    </source>
</reference>
<dbReference type="NCBIfam" id="NF003544">
    <property type="entry name" value="PRK05201.1"/>
    <property type="match status" value="1"/>
</dbReference>
<organism evidence="10 11">
    <name type="scientific">Azonexus fungiphilus</name>
    <dbReference type="NCBI Taxonomy" id="146940"/>
    <lineage>
        <taxon>Bacteria</taxon>
        <taxon>Pseudomonadati</taxon>
        <taxon>Pseudomonadota</taxon>
        <taxon>Betaproteobacteria</taxon>
        <taxon>Rhodocyclales</taxon>
        <taxon>Azonexaceae</taxon>
        <taxon>Azonexus</taxon>
    </lineage>
</organism>
<evidence type="ECO:0000313" key="11">
    <source>
        <dbReference type="Proteomes" id="UP000270626"/>
    </source>
</evidence>
<evidence type="ECO:0000256" key="7">
    <source>
        <dbReference type="HAMAP-Rule" id="MF_00249"/>
    </source>
</evidence>
<dbReference type="SMART" id="SM00382">
    <property type="entry name" value="AAA"/>
    <property type="match status" value="1"/>
</dbReference>
<dbReference type="InterPro" id="IPR050052">
    <property type="entry name" value="ATP-dep_Clp_protease_ClpX"/>
</dbReference>
<feature type="binding site" evidence="7">
    <location>
        <position position="398"/>
    </location>
    <ligand>
        <name>ATP</name>
        <dbReference type="ChEBI" id="CHEBI:30616"/>
    </ligand>
</feature>
<dbReference type="SUPFAM" id="SSF52540">
    <property type="entry name" value="P-loop containing nucleoside triphosphate hydrolases"/>
    <property type="match status" value="1"/>
</dbReference>
<keyword evidence="10" id="KW-0378">Hydrolase</keyword>
<evidence type="ECO:0000256" key="1">
    <source>
        <dbReference type="ARBA" id="ARBA00004496"/>
    </source>
</evidence>
<comment type="function">
    <text evidence="7">ATPase subunit of a proteasome-like degradation complex; this subunit has chaperone activity. The binding of ATP and its subsequent hydrolysis by HslU are essential for unfolding of protein substrates subsequently hydrolyzed by HslV. HslU recognizes the N-terminal part of its protein substrates and unfolds these before they are guided to HslV for hydrolysis.</text>
</comment>
<evidence type="ECO:0000256" key="3">
    <source>
        <dbReference type="ARBA" id="ARBA00022490"/>
    </source>
</evidence>
<dbReference type="InterPro" id="IPR019489">
    <property type="entry name" value="Clp_ATPase_C"/>
</dbReference>
<dbReference type="InterPro" id="IPR003959">
    <property type="entry name" value="ATPase_AAA_core"/>
</dbReference>
<dbReference type="RefSeq" id="WP_425453938.1">
    <property type="nucleotide sequence ID" value="NZ_RBXP01000014.1"/>
</dbReference>
<feature type="binding site" evidence="7">
    <location>
        <position position="20"/>
    </location>
    <ligand>
        <name>ATP</name>
        <dbReference type="ChEBI" id="CHEBI:30616"/>
    </ligand>
</feature>
<gene>
    <name evidence="7" type="primary">hslU</name>
    <name evidence="10" type="ORF">DFR40_1649</name>
</gene>
<dbReference type="HAMAP" id="MF_00249">
    <property type="entry name" value="HslU"/>
    <property type="match status" value="1"/>
</dbReference>
<feature type="domain" description="Clp ATPase C-terminal" evidence="9">
    <location>
        <begin position="340"/>
        <end position="439"/>
    </location>
</feature>
<feature type="binding site" evidence="7">
    <location>
        <begin position="62"/>
        <end position="67"/>
    </location>
    <ligand>
        <name>ATP</name>
        <dbReference type="ChEBI" id="CHEBI:30616"/>
    </ligand>
</feature>
<evidence type="ECO:0000259" key="9">
    <source>
        <dbReference type="SMART" id="SM01086"/>
    </source>
</evidence>
<dbReference type="GO" id="GO:0008233">
    <property type="term" value="F:peptidase activity"/>
    <property type="evidence" value="ECO:0007669"/>
    <property type="project" value="UniProtKB-KW"/>
</dbReference>
<name>A0A495WFQ0_9RHOO</name>
<comment type="subunit">
    <text evidence="7">A double ring-shaped homohexamer of HslV is capped on each side by a ring-shaped HslU homohexamer. The assembly of the HslU/HslV complex is dependent on binding of ATP.</text>
</comment>
<dbReference type="FunFam" id="3.40.50.300:FF:000213">
    <property type="entry name" value="ATP-dependent protease ATPase subunit HslU"/>
    <property type="match status" value="1"/>
</dbReference>
<comment type="caution">
    <text evidence="10">The sequence shown here is derived from an EMBL/GenBank/DDBJ whole genome shotgun (WGS) entry which is preliminary data.</text>
</comment>
<feature type="binding site" evidence="7">
    <location>
        <position position="326"/>
    </location>
    <ligand>
        <name>ATP</name>
        <dbReference type="ChEBI" id="CHEBI:30616"/>
    </ligand>
</feature>
<dbReference type="GO" id="GO:0009376">
    <property type="term" value="C:HslUV protease complex"/>
    <property type="evidence" value="ECO:0007669"/>
    <property type="project" value="UniProtKB-UniRule"/>
</dbReference>
<comment type="similarity">
    <text evidence="2 7">Belongs to the ClpX chaperone family. HslU subfamily.</text>
</comment>
<evidence type="ECO:0000256" key="6">
    <source>
        <dbReference type="ARBA" id="ARBA00023186"/>
    </source>
</evidence>
<dbReference type="Pfam" id="PF07724">
    <property type="entry name" value="AAA_2"/>
    <property type="match status" value="1"/>
</dbReference>
<dbReference type="Gene3D" id="1.10.8.60">
    <property type="match status" value="1"/>
</dbReference>
<dbReference type="PANTHER" id="PTHR48102:SF3">
    <property type="entry name" value="ATP-DEPENDENT PROTEASE ATPASE SUBUNIT HSLU"/>
    <property type="match status" value="1"/>
</dbReference>
<keyword evidence="11" id="KW-1185">Reference proteome</keyword>
<sequence>MSGATMTPKEIVSELDKHIVGQNAAKKAVAIALRNRWRRAQVAEPLRQEITPKNILMIGPTGVGKTEIARRLARLADAPFIKVEATKFTEVGYVGRDVETIIRDLVEMAIKGHRERAMKANRARAEDAAEERILDALLPPARSPGFFAENSESTVSDNSTRQKFRKKLREGELDDKEIDIEVAAPSMQAEIFAPPGMEELTQQIQGMFQNMGGGKKKSRKLKIKEALKLLTDEEAARLVNDEEVKLEAVKAVEQHGIVFIDEIDKVASRSDAQGADVSRQGVQRDLLPLVEGTTVSTKYGMIKTDHILFIASGAFHLSKPSDLIPELQGRFPIRVELDSLSVADFECILTQTDACLTKQYQALLATEGVSVDFAADGIRRMAEIAFQVNEKTENIGARRLHTVMEKLLEEVSFEAGKVGLEKIAVDAAYVNDKLGEVAADEDLSRYVL</sequence>
<evidence type="ECO:0000313" key="10">
    <source>
        <dbReference type="EMBL" id="RKT58628.1"/>
    </source>
</evidence>
<dbReference type="InterPro" id="IPR027417">
    <property type="entry name" value="P-loop_NTPase"/>
</dbReference>
<evidence type="ECO:0000259" key="8">
    <source>
        <dbReference type="SMART" id="SM00382"/>
    </source>
</evidence>
<dbReference type="GO" id="GO:0036402">
    <property type="term" value="F:proteasome-activating activity"/>
    <property type="evidence" value="ECO:0007669"/>
    <property type="project" value="UniProtKB-UniRule"/>
</dbReference>
<dbReference type="FunFam" id="3.40.50.300:FF:000220">
    <property type="entry name" value="ATP-dependent protease ATPase subunit HslU"/>
    <property type="match status" value="1"/>
</dbReference>
<accession>A0A495WFQ0</accession>
<keyword evidence="5 7" id="KW-0067">ATP-binding</keyword>
<evidence type="ECO:0000256" key="5">
    <source>
        <dbReference type="ARBA" id="ARBA00022840"/>
    </source>
</evidence>
<dbReference type="Gene3D" id="1.10.8.10">
    <property type="entry name" value="DNA helicase RuvA subunit, C-terminal domain"/>
    <property type="match status" value="2"/>
</dbReference>
<dbReference type="Proteomes" id="UP000270626">
    <property type="component" value="Unassembled WGS sequence"/>
</dbReference>
<dbReference type="Pfam" id="PF00004">
    <property type="entry name" value="AAA"/>
    <property type="match status" value="1"/>
</dbReference>
<keyword evidence="3 7" id="KW-0963">Cytoplasm</keyword>
<evidence type="ECO:0000256" key="4">
    <source>
        <dbReference type="ARBA" id="ARBA00022741"/>
    </source>
</evidence>
<dbReference type="PANTHER" id="PTHR48102">
    <property type="entry name" value="ATP-DEPENDENT CLP PROTEASE ATP-BINDING SUBUNIT CLPX-LIKE, MITOCHONDRIAL-RELATED"/>
    <property type="match status" value="1"/>
</dbReference>
<proteinExistence type="inferred from homology"/>
<evidence type="ECO:0000256" key="2">
    <source>
        <dbReference type="ARBA" id="ARBA00009771"/>
    </source>
</evidence>
<dbReference type="AlphaFoldDB" id="A0A495WFQ0"/>
<dbReference type="CDD" id="cd19498">
    <property type="entry name" value="RecA-like_HslU"/>
    <property type="match status" value="1"/>
</dbReference>
<dbReference type="FunFam" id="1.10.8.10:FF:000028">
    <property type="entry name" value="ATP-dependent protease ATPase subunit HslU"/>
    <property type="match status" value="1"/>
</dbReference>
<feature type="binding site" evidence="7">
    <location>
        <position position="261"/>
    </location>
    <ligand>
        <name>ATP</name>
        <dbReference type="ChEBI" id="CHEBI:30616"/>
    </ligand>
</feature>
<dbReference type="InterPro" id="IPR003593">
    <property type="entry name" value="AAA+_ATPase"/>
</dbReference>